<organism evidence="2 3">
    <name type="scientific">Chionoecetes opilio</name>
    <name type="common">Atlantic snow crab</name>
    <name type="synonym">Cancer opilio</name>
    <dbReference type="NCBI Taxonomy" id="41210"/>
    <lineage>
        <taxon>Eukaryota</taxon>
        <taxon>Metazoa</taxon>
        <taxon>Ecdysozoa</taxon>
        <taxon>Arthropoda</taxon>
        <taxon>Crustacea</taxon>
        <taxon>Multicrustacea</taxon>
        <taxon>Malacostraca</taxon>
        <taxon>Eumalacostraca</taxon>
        <taxon>Eucarida</taxon>
        <taxon>Decapoda</taxon>
        <taxon>Pleocyemata</taxon>
        <taxon>Brachyura</taxon>
        <taxon>Eubrachyura</taxon>
        <taxon>Majoidea</taxon>
        <taxon>Majidae</taxon>
        <taxon>Chionoecetes</taxon>
    </lineage>
</organism>
<evidence type="ECO:0000313" key="2">
    <source>
        <dbReference type="EMBL" id="KAG0718529.1"/>
    </source>
</evidence>
<feature type="compositionally biased region" description="Polar residues" evidence="1">
    <location>
        <begin position="49"/>
        <end position="63"/>
    </location>
</feature>
<accession>A0A8J4Y6M4</accession>
<evidence type="ECO:0000313" key="3">
    <source>
        <dbReference type="Proteomes" id="UP000770661"/>
    </source>
</evidence>
<evidence type="ECO:0000256" key="1">
    <source>
        <dbReference type="SAM" id="MobiDB-lite"/>
    </source>
</evidence>
<dbReference type="Proteomes" id="UP000770661">
    <property type="component" value="Unassembled WGS sequence"/>
</dbReference>
<proteinExistence type="predicted"/>
<name>A0A8J4Y6M4_CHIOP</name>
<comment type="caution">
    <text evidence="2">The sequence shown here is derived from an EMBL/GenBank/DDBJ whole genome shotgun (WGS) entry which is preliminary data.</text>
</comment>
<sequence length="247" mass="27237">MGRIEAHYRKFPDHFRKLPPSPEDPKQSYSALKTLSDPAKPGGGEGSEINKSVLSPTPGTPASETHGEPGLPMETLTPQLRHPQEDPAPGDLAGGNLAPVEPQEPPARGRPGRGRRRGRGRKGRRGRPARVVPPTTAPNIQSPTRILEKILSVYTPQDIQGAVGHRLYQDLSPWQLLCLRVDREGASLWQDRLRILEDLLRECREEFHSQTEPLARPTSYREGTHGGCMGVWQGMVTPCPLPAVTRC</sequence>
<dbReference type="AlphaFoldDB" id="A0A8J4Y6M4"/>
<protein>
    <submittedName>
        <fullName evidence="2">Uncharacterized protein</fullName>
    </submittedName>
</protein>
<gene>
    <name evidence="2" type="ORF">GWK47_052295</name>
</gene>
<reference evidence="2" key="1">
    <citation type="submission" date="2020-07" db="EMBL/GenBank/DDBJ databases">
        <title>The High-quality genome of the commercially important snow crab, Chionoecetes opilio.</title>
        <authorList>
            <person name="Jeong J.-H."/>
            <person name="Ryu S."/>
        </authorList>
    </citation>
    <scope>NUCLEOTIDE SEQUENCE</scope>
    <source>
        <strain evidence="2">MADBK_172401_WGS</strain>
        <tissue evidence="2">Digestive gland</tissue>
    </source>
</reference>
<dbReference type="OrthoDB" id="6369238at2759"/>
<feature type="compositionally biased region" description="Basic residues" evidence="1">
    <location>
        <begin position="110"/>
        <end position="128"/>
    </location>
</feature>
<keyword evidence="3" id="KW-1185">Reference proteome</keyword>
<feature type="compositionally biased region" description="Basic and acidic residues" evidence="1">
    <location>
        <begin position="1"/>
        <end position="16"/>
    </location>
</feature>
<dbReference type="EMBL" id="JACEEZ010015889">
    <property type="protein sequence ID" value="KAG0718529.1"/>
    <property type="molecule type" value="Genomic_DNA"/>
</dbReference>
<feature type="region of interest" description="Disordered" evidence="1">
    <location>
        <begin position="1"/>
        <end position="140"/>
    </location>
</feature>